<organism evidence="2 3">
    <name type="scientific">Actinokineospora soli</name>
    <dbReference type="NCBI Taxonomy" id="1048753"/>
    <lineage>
        <taxon>Bacteria</taxon>
        <taxon>Bacillati</taxon>
        <taxon>Actinomycetota</taxon>
        <taxon>Actinomycetes</taxon>
        <taxon>Pseudonocardiales</taxon>
        <taxon>Pseudonocardiaceae</taxon>
        <taxon>Actinokineospora</taxon>
    </lineage>
</organism>
<gene>
    <name evidence="2" type="ORF">ACFQV2_21145</name>
</gene>
<accession>A0ABW2TQL9</accession>
<keyword evidence="3" id="KW-1185">Reference proteome</keyword>
<comment type="caution">
    <text evidence="2">The sequence shown here is derived from an EMBL/GenBank/DDBJ whole genome shotgun (WGS) entry which is preliminary data.</text>
</comment>
<dbReference type="EMBL" id="JBHTEY010000004">
    <property type="protein sequence ID" value="MFC7615634.1"/>
    <property type="molecule type" value="Genomic_DNA"/>
</dbReference>
<proteinExistence type="predicted"/>
<name>A0ABW2TQL9_9PSEU</name>
<dbReference type="Proteomes" id="UP001596512">
    <property type="component" value="Unassembled WGS sequence"/>
</dbReference>
<evidence type="ECO:0000256" key="1">
    <source>
        <dbReference type="SAM" id="MobiDB-lite"/>
    </source>
</evidence>
<reference evidence="3" key="1">
    <citation type="journal article" date="2019" name="Int. J. Syst. Evol. Microbiol.">
        <title>The Global Catalogue of Microorganisms (GCM) 10K type strain sequencing project: providing services to taxonomists for standard genome sequencing and annotation.</title>
        <authorList>
            <consortium name="The Broad Institute Genomics Platform"/>
            <consortium name="The Broad Institute Genome Sequencing Center for Infectious Disease"/>
            <person name="Wu L."/>
            <person name="Ma J."/>
        </authorList>
    </citation>
    <scope>NUCLEOTIDE SEQUENCE [LARGE SCALE GENOMIC DNA]</scope>
    <source>
        <strain evidence="3">JCM 17695</strain>
    </source>
</reference>
<evidence type="ECO:0000313" key="3">
    <source>
        <dbReference type="Proteomes" id="UP001596512"/>
    </source>
</evidence>
<feature type="region of interest" description="Disordered" evidence="1">
    <location>
        <begin position="49"/>
        <end position="69"/>
    </location>
</feature>
<sequence length="69" mass="7460">MISAALLALAVAGGVTVRARVTRRQWVLRTDPGLARTVLSARVVEGYPVKPPRPRGDRLGQAIGISERR</sequence>
<protein>
    <submittedName>
        <fullName evidence="2">Uncharacterized protein</fullName>
    </submittedName>
</protein>
<evidence type="ECO:0000313" key="2">
    <source>
        <dbReference type="EMBL" id="MFC7615634.1"/>
    </source>
</evidence>